<evidence type="ECO:0000313" key="7">
    <source>
        <dbReference type="EMBL" id="MDP9895577.1"/>
    </source>
</evidence>
<evidence type="ECO:0000259" key="6">
    <source>
        <dbReference type="PROSITE" id="PS51007"/>
    </source>
</evidence>
<evidence type="ECO:0000256" key="2">
    <source>
        <dbReference type="ARBA" id="ARBA00022723"/>
    </source>
</evidence>
<dbReference type="Pfam" id="PF00034">
    <property type="entry name" value="Cytochrom_C"/>
    <property type="match status" value="1"/>
</dbReference>
<feature type="chain" id="PRO_5043902954" evidence="5">
    <location>
        <begin position="21"/>
        <end position="129"/>
    </location>
</feature>
<reference evidence="7" key="1">
    <citation type="submission" date="2023-07" db="EMBL/GenBank/DDBJ databases">
        <title>Sorghum-associated microbial communities from plants grown in Nebraska, USA.</title>
        <authorList>
            <person name="Schachtman D."/>
        </authorList>
    </citation>
    <scope>NUCLEOTIDE SEQUENCE</scope>
    <source>
        <strain evidence="7">DS3754</strain>
    </source>
</reference>
<accession>A0AAW8D3D8</accession>
<evidence type="ECO:0000256" key="1">
    <source>
        <dbReference type="ARBA" id="ARBA00022617"/>
    </source>
</evidence>
<proteinExistence type="predicted"/>
<dbReference type="AlphaFoldDB" id="A0AAW8D3D8"/>
<dbReference type="InterPro" id="IPR009056">
    <property type="entry name" value="Cyt_c-like_dom"/>
</dbReference>
<feature type="signal peptide" evidence="5">
    <location>
        <begin position="1"/>
        <end position="20"/>
    </location>
</feature>
<evidence type="ECO:0000256" key="5">
    <source>
        <dbReference type="SAM" id="SignalP"/>
    </source>
</evidence>
<dbReference type="GO" id="GO:0020037">
    <property type="term" value="F:heme binding"/>
    <property type="evidence" value="ECO:0007669"/>
    <property type="project" value="InterPro"/>
</dbReference>
<name>A0AAW8D3D8_9BURK</name>
<dbReference type="RefSeq" id="WP_307686202.1">
    <property type="nucleotide sequence ID" value="NZ_JAUSRD010000013.1"/>
</dbReference>
<sequence>MAAPSATFAALAALLLAALASGCELGERDLPYGGAPSAQRVAGQRLLAQYQCGSCHAIPGVPIAQGVVGPPLSAYGRRSYIAGHLPNRPDTLAQWIVAPAALVPGTAMPAMGVSPQDARDMAAYLLALE</sequence>
<keyword evidence="1 4" id="KW-0349">Heme</keyword>
<dbReference type="EMBL" id="JAUSRD010000013">
    <property type="protein sequence ID" value="MDP9895577.1"/>
    <property type="molecule type" value="Genomic_DNA"/>
</dbReference>
<evidence type="ECO:0000256" key="4">
    <source>
        <dbReference type="PROSITE-ProRule" id="PRU00433"/>
    </source>
</evidence>
<gene>
    <name evidence="7" type="ORF">J2W31_004704</name>
</gene>
<feature type="domain" description="Cytochrome c" evidence="6">
    <location>
        <begin position="38"/>
        <end position="129"/>
    </location>
</feature>
<keyword evidence="2 4" id="KW-0479">Metal-binding</keyword>
<dbReference type="PROSITE" id="PS51007">
    <property type="entry name" value="CYTC"/>
    <property type="match status" value="1"/>
</dbReference>
<dbReference type="GO" id="GO:0046872">
    <property type="term" value="F:metal ion binding"/>
    <property type="evidence" value="ECO:0007669"/>
    <property type="project" value="UniProtKB-KW"/>
</dbReference>
<evidence type="ECO:0000313" key="8">
    <source>
        <dbReference type="Proteomes" id="UP001242045"/>
    </source>
</evidence>
<dbReference type="Gene3D" id="1.10.760.10">
    <property type="entry name" value="Cytochrome c-like domain"/>
    <property type="match status" value="1"/>
</dbReference>
<evidence type="ECO:0000256" key="3">
    <source>
        <dbReference type="ARBA" id="ARBA00023004"/>
    </source>
</evidence>
<keyword evidence="5" id="KW-0732">Signal</keyword>
<protein>
    <submittedName>
        <fullName evidence="7">Cytochrome c1</fullName>
    </submittedName>
</protein>
<organism evidence="7 8">
    <name type="scientific">Variovorax boronicumulans</name>
    <dbReference type="NCBI Taxonomy" id="436515"/>
    <lineage>
        <taxon>Bacteria</taxon>
        <taxon>Pseudomonadati</taxon>
        <taxon>Pseudomonadota</taxon>
        <taxon>Betaproteobacteria</taxon>
        <taxon>Burkholderiales</taxon>
        <taxon>Comamonadaceae</taxon>
        <taxon>Variovorax</taxon>
    </lineage>
</organism>
<dbReference type="GO" id="GO:0009055">
    <property type="term" value="F:electron transfer activity"/>
    <property type="evidence" value="ECO:0007669"/>
    <property type="project" value="InterPro"/>
</dbReference>
<dbReference type="Proteomes" id="UP001242045">
    <property type="component" value="Unassembled WGS sequence"/>
</dbReference>
<dbReference type="InterPro" id="IPR036909">
    <property type="entry name" value="Cyt_c-like_dom_sf"/>
</dbReference>
<dbReference type="SUPFAM" id="SSF46626">
    <property type="entry name" value="Cytochrome c"/>
    <property type="match status" value="1"/>
</dbReference>
<comment type="caution">
    <text evidence="7">The sequence shown here is derived from an EMBL/GenBank/DDBJ whole genome shotgun (WGS) entry which is preliminary data.</text>
</comment>
<keyword evidence="3 4" id="KW-0408">Iron</keyword>